<dbReference type="InterPro" id="IPR053951">
    <property type="entry name" value="K_trans_N"/>
</dbReference>
<dbReference type="EMBL" id="JGZD01000001">
    <property type="protein sequence ID" value="KFI74279.1"/>
    <property type="molecule type" value="Genomic_DNA"/>
</dbReference>
<gene>
    <name evidence="12" type="primary">kup</name>
    <name evidence="16" type="ORF">BMIN_1180</name>
</gene>
<comment type="catalytic activity">
    <reaction evidence="12">
        <text>K(+)(in) + H(+)(in) = K(+)(out) + H(+)(out)</text>
        <dbReference type="Rhea" id="RHEA:28490"/>
        <dbReference type="ChEBI" id="CHEBI:15378"/>
        <dbReference type="ChEBI" id="CHEBI:29103"/>
    </reaction>
</comment>
<evidence type="ECO:0000313" key="17">
    <source>
        <dbReference type="Proteomes" id="UP000029014"/>
    </source>
</evidence>
<accession>A0A087BTC9</accession>
<evidence type="ECO:0000256" key="1">
    <source>
        <dbReference type="ARBA" id="ARBA00004141"/>
    </source>
</evidence>
<feature type="compositionally biased region" description="Basic and acidic residues" evidence="13">
    <location>
        <begin position="900"/>
        <end position="929"/>
    </location>
</feature>
<feature type="compositionally biased region" description="Basic and acidic residues" evidence="13">
    <location>
        <begin position="778"/>
        <end position="795"/>
    </location>
</feature>
<feature type="transmembrane region" description="Helical" evidence="12">
    <location>
        <begin position="522"/>
        <end position="541"/>
    </location>
</feature>
<keyword evidence="5 12" id="KW-0633">Potassium transport</keyword>
<protein>
    <recommendedName>
        <fullName evidence="12">Probable potassium transport system protein Kup</fullName>
    </recommendedName>
</protein>
<keyword evidence="3 12" id="KW-0813">Transport</keyword>
<evidence type="ECO:0000256" key="6">
    <source>
        <dbReference type="ARBA" id="ARBA00022692"/>
    </source>
</evidence>
<feature type="transmembrane region" description="Helical" evidence="12">
    <location>
        <begin position="129"/>
        <end position="149"/>
    </location>
</feature>
<evidence type="ECO:0000256" key="8">
    <source>
        <dbReference type="ARBA" id="ARBA00022958"/>
    </source>
</evidence>
<evidence type="ECO:0000259" key="14">
    <source>
        <dbReference type="Pfam" id="PF02705"/>
    </source>
</evidence>
<feature type="region of interest" description="Disordered" evidence="13">
    <location>
        <begin position="778"/>
        <end position="978"/>
    </location>
</feature>
<dbReference type="GO" id="GO:0015079">
    <property type="term" value="F:potassium ion transmembrane transporter activity"/>
    <property type="evidence" value="ECO:0007669"/>
    <property type="project" value="UniProtKB-UniRule"/>
</dbReference>
<comment type="subcellular location">
    <subcellularLocation>
        <location evidence="12">Cell membrane</location>
        <topology evidence="12">Multi-pass membrane protein</topology>
    </subcellularLocation>
    <subcellularLocation>
        <location evidence="1">Membrane</location>
        <topology evidence="1">Multi-pass membrane protein</topology>
    </subcellularLocation>
</comment>
<evidence type="ECO:0000256" key="7">
    <source>
        <dbReference type="ARBA" id="ARBA00022847"/>
    </source>
</evidence>
<feature type="transmembrane region" description="Helical" evidence="12">
    <location>
        <begin position="290"/>
        <end position="309"/>
    </location>
</feature>
<keyword evidence="10 12" id="KW-0406">Ion transport</keyword>
<keyword evidence="8 12" id="KW-0630">Potassium</keyword>
<name>A0A087BTC9_9BIFI</name>
<dbReference type="AlphaFoldDB" id="A0A087BTC9"/>
<feature type="transmembrane region" description="Helical" evidence="12">
    <location>
        <begin position="169"/>
        <end position="192"/>
    </location>
</feature>
<feature type="transmembrane region" description="Helical" evidence="12">
    <location>
        <begin position="547"/>
        <end position="566"/>
    </location>
</feature>
<evidence type="ECO:0000256" key="11">
    <source>
        <dbReference type="ARBA" id="ARBA00023136"/>
    </source>
</evidence>
<feature type="transmembrane region" description="Helical" evidence="12">
    <location>
        <begin position="490"/>
        <end position="515"/>
    </location>
</feature>
<dbReference type="InterPro" id="IPR003855">
    <property type="entry name" value="K+_transporter"/>
</dbReference>
<feature type="transmembrane region" description="Helical" evidence="12">
    <location>
        <begin position="366"/>
        <end position="388"/>
    </location>
</feature>
<evidence type="ECO:0000313" key="16">
    <source>
        <dbReference type="EMBL" id="KFI74279.1"/>
    </source>
</evidence>
<evidence type="ECO:0000259" key="15">
    <source>
        <dbReference type="Pfam" id="PF22776"/>
    </source>
</evidence>
<dbReference type="PANTHER" id="PTHR30540:SF79">
    <property type="entry name" value="LOW AFFINITY POTASSIUM TRANSPORT SYSTEM PROTEIN KUP"/>
    <property type="match status" value="1"/>
</dbReference>
<evidence type="ECO:0000256" key="13">
    <source>
        <dbReference type="SAM" id="MobiDB-lite"/>
    </source>
</evidence>
<dbReference type="Pfam" id="PF02705">
    <property type="entry name" value="K_trans"/>
    <property type="match status" value="1"/>
</dbReference>
<evidence type="ECO:0000256" key="12">
    <source>
        <dbReference type="HAMAP-Rule" id="MF_01522"/>
    </source>
</evidence>
<feature type="compositionally biased region" description="Basic and acidic residues" evidence="13">
    <location>
        <begin position="83"/>
        <end position="94"/>
    </location>
</feature>
<feature type="transmembrane region" description="Helical" evidence="12">
    <location>
        <begin position="261"/>
        <end position="278"/>
    </location>
</feature>
<dbReference type="Pfam" id="PF22776">
    <property type="entry name" value="K_trans_C"/>
    <property type="match status" value="1"/>
</dbReference>
<evidence type="ECO:0000256" key="9">
    <source>
        <dbReference type="ARBA" id="ARBA00022989"/>
    </source>
</evidence>
<sequence>MHAERVSVIGGYCMAKSRNRGLSHRGSSQEGDSRRKIRQTSDTPAKADGSKDSVTPAPAQLKEQLLRADTFTNAPKVSRRTMTRQEREELEKQQAVEREEAIKLADAATRGPLGRWWTRVQSGPNRVSLGMAIVALGVVYGDIGTSPLYTAQTFLSGQGGLANTDRDAVLGMLSLVFWSITLITTVKYVLIAMRIDNKGEGGIFALYSLIRRYGAWLTIPAMLGGAAFLADSVLTPAVSISSAVEGLQTINVLEPLFSENPNLSLMITAVIIVLLFSVQSRGTESIGKVFGSVVMVWFVFLAIVGLVGLRGDWAVFAAINPLYGVRFLFSPHNAAGIALMGTVFLSTTGAEALYSDMGHVGRGNIYFTWPFIKVALVLNYFGQGAWILRNRDNAALAKTDSVNPFFQMMGPEVRYLAVALSVTAGIIASQALITGAFTMVSEATGLNWMPHLQVRYPARTRGQLYIPVVNGVLCAATLTVLAIFKDSEHISAAYGLALTITMITTTILLAVHMWFHRRRVGAIVFTLVFLSIQIMFFIASMTKFLHGGWFTMLLTLAILIIMVTWNDGTQIERSQRRHMKPKDFLPALDKLHSDFRIPYFADNIVYLTSDWEMSRLDTDIFFSIFADHPKRARAWWAVSVQTTDEPFTRAYSVENFGTNYLFRVRIRLGFKVSQSIPAYIHQIMHDLSDAGEMPRQGSVYPKVDADPGIGTIRYVLIHKALMPESNISARGALSLQIKYTIRHVAGSPVKWFGLAPYNPLIEVQPLFVSTRRPPRLRREPIHSRSVESKDVDSRQLQRHAMGRGPQMHPGPERSVSGRSRPAEDEPREAGERRDIGEHRDGESRGAGGSVPVQSSAPIPRQGRETDRGPDAETGHVITTNEVPVVSAAVRDAAKRASVHRSSDDEPTERITDVGEAFDPERTVVLHRIEVPAPAHPRPSTTDSRPSTDESDEARAVPDEAHQAPADSHERIVRGRKHE</sequence>
<dbReference type="InterPro" id="IPR053952">
    <property type="entry name" value="K_trans_C"/>
</dbReference>
<dbReference type="PANTHER" id="PTHR30540">
    <property type="entry name" value="OSMOTIC STRESS POTASSIUM TRANSPORTER"/>
    <property type="match status" value="1"/>
</dbReference>
<keyword evidence="4 12" id="KW-1003">Cell membrane</keyword>
<feature type="transmembrane region" description="Helical" evidence="12">
    <location>
        <begin position="464"/>
        <end position="484"/>
    </location>
</feature>
<evidence type="ECO:0000256" key="4">
    <source>
        <dbReference type="ARBA" id="ARBA00022475"/>
    </source>
</evidence>
<comment type="caution">
    <text evidence="16">The sequence shown here is derived from an EMBL/GenBank/DDBJ whole genome shotgun (WGS) entry which is preliminary data.</text>
</comment>
<evidence type="ECO:0000256" key="3">
    <source>
        <dbReference type="ARBA" id="ARBA00022448"/>
    </source>
</evidence>
<keyword evidence="11 12" id="KW-0472">Membrane</keyword>
<feature type="compositionally biased region" description="Basic and acidic residues" evidence="13">
    <location>
        <begin position="952"/>
        <end position="972"/>
    </location>
</feature>
<keyword evidence="6 12" id="KW-0812">Transmembrane</keyword>
<dbReference type="eggNOG" id="COG3158">
    <property type="taxonomic scope" value="Bacteria"/>
</dbReference>
<feature type="region of interest" description="Disordered" evidence="13">
    <location>
        <begin position="17"/>
        <end position="94"/>
    </location>
</feature>
<feature type="transmembrane region" description="Helical" evidence="12">
    <location>
        <begin position="213"/>
        <end position="230"/>
    </location>
</feature>
<feature type="compositionally biased region" description="Basic and acidic residues" evidence="13">
    <location>
        <begin position="861"/>
        <end position="873"/>
    </location>
</feature>
<dbReference type="HAMAP" id="MF_01522">
    <property type="entry name" value="Kup"/>
    <property type="match status" value="1"/>
</dbReference>
<feature type="transmembrane region" description="Helical" evidence="12">
    <location>
        <begin position="329"/>
        <end position="354"/>
    </location>
</feature>
<reference evidence="16 17" key="1">
    <citation type="submission" date="2014-03" db="EMBL/GenBank/DDBJ databases">
        <title>Genomics of Bifidobacteria.</title>
        <authorList>
            <person name="Ventura M."/>
            <person name="Milani C."/>
            <person name="Lugli G.A."/>
        </authorList>
    </citation>
    <scope>NUCLEOTIDE SEQUENCE [LARGE SCALE GENOMIC DNA]</scope>
    <source>
        <strain evidence="16 17">LMG 11592</strain>
    </source>
</reference>
<dbReference type="InterPro" id="IPR023051">
    <property type="entry name" value="Kup"/>
</dbReference>
<dbReference type="GO" id="GO:0005886">
    <property type="term" value="C:plasma membrane"/>
    <property type="evidence" value="ECO:0007669"/>
    <property type="project" value="UniProtKB-SubCell"/>
</dbReference>
<dbReference type="STRING" id="1693.BMIN_1180"/>
<comment type="function">
    <text evidence="12">Transport of potassium into the cell. Likely operates as a K(+):H(+) symporter.</text>
</comment>
<evidence type="ECO:0000256" key="10">
    <source>
        <dbReference type="ARBA" id="ARBA00023065"/>
    </source>
</evidence>
<evidence type="ECO:0000256" key="2">
    <source>
        <dbReference type="ARBA" id="ARBA00007019"/>
    </source>
</evidence>
<dbReference type="Proteomes" id="UP000029014">
    <property type="component" value="Unassembled WGS sequence"/>
</dbReference>
<keyword evidence="7 12" id="KW-0769">Symport</keyword>
<feature type="domain" description="K+ potassium transporter integral membrane" evidence="14">
    <location>
        <begin position="132"/>
        <end position="580"/>
    </location>
</feature>
<keyword evidence="9 12" id="KW-1133">Transmembrane helix</keyword>
<comment type="similarity">
    <text evidence="2 12">Belongs to the HAK/KUP transporter (TC 2.A.72) family.</text>
</comment>
<dbReference type="GO" id="GO:0015293">
    <property type="term" value="F:symporter activity"/>
    <property type="evidence" value="ECO:0007669"/>
    <property type="project" value="UniProtKB-UniRule"/>
</dbReference>
<feature type="domain" description="K+ potassium transporter C-terminal" evidence="15">
    <location>
        <begin position="623"/>
        <end position="763"/>
    </location>
</feature>
<keyword evidence="17" id="KW-1185">Reference proteome</keyword>
<organism evidence="16 17">
    <name type="scientific">Bifidobacterium minimum</name>
    <dbReference type="NCBI Taxonomy" id="1693"/>
    <lineage>
        <taxon>Bacteria</taxon>
        <taxon>Bacillati</taxon>
        <taxon>Actinomycetota</taxon>
        <taxon>Actinomycetes</taxon>
        <taxon>Bifidobacteriales</taxon>
        <taxon>Bifidobacteriaceae</taxon>
        <taxon>Bifidobacterium</taxon>
    </lineage>
</organism>
<evidence type="ECO:0000256" key="5">
    <source>
        <dbReference type="ARBA" id="ARBA00022538"/>
    </source>
</evidence>
<feature type="compositionally biased region" description="Basic and acidic residues" evidence="13">
    <location>
        <begin position="820"/>
        <end position="843"/>
    </location>
</feature>
<proteinExistence type="inferred from homology"/>
<feature type="transmembrane region" description="Helical" evidence="12">
    <location>
        <begin position="415"/>
        <end position="443"/>
    </location>
</feature>